<proteinExistence type="predicted"/>
<evidence type="ECO:0000313" key="3">
    <source>
        <dbReference type="Proteomes" id="UP000000844"/>
    </source>
</evidence>
<organism evidence="2 3">
    <name type="scientific">Stackebrandtia nassauensis (strain DSM 44728 / CIP 108903 / NRRL B-16338 / NBRC 102104 / LLR-40K-21)</name>
    <dbReference type="NCBI Taxonomy" id="446470"/>
    <lineage>
        <taxon>Bacteria</taxon>
        <taxon>Bacillati</taxon>
        <taxon>Actinomycetota</taxon>
        <taxon>Actinomycetes</taxon>
        <taxon>Glycomycetales</taxon>
        <taxon>Glycomycetaceae</taxon>
        <taxon>Stackebrandtia</taxon>
    </lineage>
</organism>
<protein>
    <submittedName>
        <fullName evidence="2">Uncharacterized protein</fullName>
    </submittedName>
</protein>
<dbReference type="HOGENOM" id="CLU_1757707_0_0_11"/>
<accession>D3Q2F6</accession>
<feature type="compositionally biased region" description="Basic and acidic residues" evidence="1">
    <location>
        <begin position="117"/>
        <end position="126"/>
    </location>
</feature>
<sequence>MPIIEPSYEILMWGDAIGGMMPGVVDMGGEHVRGEHVQWDTWLCMWREDVGPGLAAGGLIALTEHYDGRVVVKICLSGRAWHRAYPTEIDARDAVARYLAASPRAWENSPKSQRHRPTSERWRPDWAEMPDGAPDGEVWRTARRQPRR</sequence>
<dbReference type="RefSeq" id="WP_013019460.1">
    <property type="nucleotide sequence ID" value="NC_013947.1"/>
</dbReference>
<gene>
    <name evidence="2" type="ordered locus">Snas_4240</name>
</gene>
<evidence type="ECO:0000313" key="2">
    <source>
        <dbReference type="EMBL" id="ADD43889.1"/>
    </source>
</evidence>
<dbReference type="EMBL" id="CP001778">
    <property type="protein sequence ID" value="ADD43889.1"/>
    <property type="molecule type" value="Genomic_DNA"/>
</dbReference>
<dbReference type="KEGG" id="sna:Snas_4240"/>
<name>D3Q2F6_STANL</name>
<dbReference type="AlphaFoldDB" id="D3Q2F6"/>
<keyword evidence="3" id="KW-1185">Reference proteome</keyword>
<dbReference type="Proteomes" id="UP000000844">
    <property type="component" value="Chromosome"/>
</dbReference>
<evidence type="ECO:0000256" key="1">
    <source>
        <dbReference type="SAM" id="MobiDB-lite"/>
    </source>
</evidence>
<dbReference type="STRING" id="446470.Snas_4240"/>
<reference evidence="2 3" key="1">
    <citation type="journal article" date="2009" name="Stand. Genomic Sci.">
        <title>Complete genome sequence of Stackebrandtia nassauensis type strain (LLR-40K-21).</title>
        <authorList>
            <person name="Munk C."/>
            <person name="Lapidus A."/>
            <person name="Copeland A."/>
            <person name="Jando M."/>
            <person name="Mayilraj S."/>
            <person name="Glavina Del Rio T."/>
            <person name="Nolan M."/>
            <person name="Chen F."/>
            <person name="Lucas S."/>
            <person name="Tice H."/>
            <person name="Cheng J.F."/>
            <person name="Han C."/>
            <person name="Detter J.C."/>
            <person name="Bruce D."/>
            <person name="Goodwin L."/>
            <person name="Chain P."/>
            <person name="Pitluck S."/>
            <person name="Goker M."/>
            <person name="Ovchinikova G."/>
            <person name="Pati A."/>
            <person name="Ivanova N."/>
            <person name="Mavromatis K."/>
            <person name="Chen A."/>
            <person name="Palaniappan K."/>
            <person name="Land M."/>
            <person name="Hauser L."/>
            <person name="Chang Y.J."/>
            <person name="Jeffries C.D."/>
            <person name="Bristow J."/>
            <person name="Eisen J.A."/>
            <person name="Markowitz V."/>
            <person name="Hugenholtz P."/>
            <person name="Kyrpides N.C."/>
            <person name="Klenk H.P."/>
        </authorList>
    </citation>
    <scope>NUCLEOTIDE SEQUENCE [LARGE SCALE GENOMIC DNA]</scope>
    <source>
        <strain evidence="3">DSM 44728 / CIP 108903 / NRRL B-16338 / NBRC 102104 / LLR-40K-21</strain>
    </source>
</reference>
<feature type="region of interest" description="Disordered" evidence="1">
    <location>
        <begin position="103"/>
        <end position="148"/>
    </location>
</feature>